<evidence type="ECO:0000313" key="5">
    <source>
        <dbReference type="Proteomes" id="UP000521032"/>
    </source>
</evidence>
<dbReference type="CDD" id="cd04301">
    <property type="entry name" value="NAT_SF"/>
    <property type="match status" value="1"/>
</dbReference>
<dbReference type="AlphaFoldDB" id="A0A6V7RJJ4"/>
<evidence type="ECO:0000256" key="1">
    <source>
        <dbReference type="ARBA" id="ARBA00022679"/>
    </source>
</evidence>
<dbReference type="RefSeq" id="WP_186088249.1">
    <property type="nucleotide sequence ID" value="NZ_BMDB01000001.1"/>
</dbReference>
<dbReference type="GO" id="GO:0008233">
    <property type="term" value="F:peptidase activity"/>
    <property type="evidence" value="ECO:0007669"/>
    <property type="project" value="UniProtKB-KW"/>
</dbReference>
<comment type="caution">
    <text evidence="4">The sequence shown here is derived from an EMBL/GenBank/DDBJ whole genome shotgun (WGS) entry which is preliminary data.</text>
</comment>
<keyword evidence="2" id="KW-0012">Acyltransferase</keyword>
<proteinExistence type="predicted"/>
<dbReference type="PANTHER" id="PTHR43800">
    <property type="entry name" value="PEPTIDYL-LYSINE N-ACETYLTRANSFERASE YJAB"/>
    <property type="match status" value="1"/>
</dbReference>
<dbReference type="InterPro" id="IPR000182">
    <property type="entry name" value="GNAT_dom"/>
</dbReference>
<dbReference type="Gene3D" id="3.40.630.30">
    <property type="match status" value="1"/>
</dbReference>
<dbReference type="SUPFAM" id="SSF55729">
    <property type="entry name" value="Acyl-CoA N-acyltransferases (Nat)"/>
    <property type="match status" value="1"/>
</dbReference>
<feature type="domain" description="N-acetyltransferase" evidence="3">
    <location>
        <begin position="3"/>
        <end position="161"/>
    </location>
</feature>
<dbReference type="PANTHER" id="PTHR43800:SF1">
    <property type="entry name" value="PEPTIDYL-LYSINE N-ACETYLTRANSFERASE YJAB"/>
    <property type="match status" value="1"/>
</dbReference>
<dbReference type="InterPro" id="IPR016181">
    <property type="entry name" value="Acyl_CoA_acyltransferase"/>
</dbReference>
<dbReference type="EMBL" id="CAJEWE010000010">
    <property type="protein sequence ID" value="CAD2078129.1"/>
    <property type="molecule type" value="Genomic_DNA"/>
</dbReference>
<dbReference type="PROSITE" id="PS51186">
    <property type="entry name" value="GNAT"/>
    <property type="match status" value="1"/>
</dbReference>
<accession>A0A6V7RJJ4</accession>
<keyword evidence="5" id="KW-1185">Reference proteome</keyword>
<dbReference type="Proteomes" id="UP000521032">
    <property type="component" value="Unassembled WGS sequence"/>
</dbReference>
<keyword evidence="4" id="KW-0378">Hydrolase</keyword>
<protein>
    <submittedName>
        <fullName evidence="4">Protease synthase and sporulation negative regulatory protein PAI 1</fullName>
    </submittedName>
</protein>
<gene>
    <name evidence="4" type="primary">paiA_2</name>
    <name evidence="4" type="ORF">JEOSCH030_01459</name>
</gene>
<keyword evidence="1" id="KW-0808">Transferase</keyword>
<dbReference type="Pfam" id="PF00583">
    <property type="entry name" value="Acetyltransf_1"/>
    <property type="match status" value="1"/>
</dbReference>
<evidence type="ECO:0000259" key="3">
    <source>
        <dbReference type="PROSITE" id="PS51186"/>
    </source>
</evidence>
<dbReference type="GO" id="GO:0006508">
    <property type="term" value="P:proteolysis"/>
    <property type="evidence" value="ECO:0007669"/>
    <property type="project" value="UniProtKB-KW"/>
</dbReference>
<keyword evidence="4" id="KW-0645">Protease</keyword>
<organism evidence="4 5">
    <name type="scientific">Phocicoccus schoeneichii</name>
    <dbReference type="NCBI Taxonomy" id="1812261"/>
    <lineage>
        <taxon>Bacteria</taxon>
        <taxon>Bacillati</taxon>
        <taxon>Bacillota</taxon>
        <taxon>Bacilli</taxon>
        <taxon>Bacillales</taxon>
        <taxon>Salinicoccaceae</taxon>
        <taxon>Phocicoccus</taxon>
    </lineage>
</organism>
<dbReference type="GO" id="GO:0016747">
    <property type="term" value="F:acyltransferase activity, transferring groups other than amino-acyl groups"/>
    <property type="evidence" value="ECO:0007669"/>
    <property type="project" value="InterPro"/>
</dbReference>
<sequence length="161" mass="18621">MKYLIRKMSIEDIKEVQNVAKKSWHATYEGIIPREIQDNFLKHAYSDDMMEYRLKNSNMFVAEVEGEVIGFINFSSLNENNESELSAIYINPEYQGHGIGTQLLQVCTSELTKLKAIYLDVEKENNSGLSFYKKKGFEVVDEYGDNFDGHILKTFRMKLGI</sequence>
<evidence type="ECO:0000313" key="4">
    <source>
        <dbReference type="EMBL" id="CAD2078129.1"/>
    </source>
</evidence>
<evidence type="ECO:0000256" key="2">
    <source>
        <dbReference type="ARBA" id="ARBA00023315"/>
    </source>
</evidence>
<name>A0A6V7RJJ4_9BACL</name>
<reference evidence="4 5" key="1">
    <citation type="submission" date="2020-07" db="EMBL/GenBank/DDBJ databases">
        <authorList>
            <person name="Criscuolo A."/>
        </authorList>
    </citation>
    <scope>NUCLEOTIDE SEQUENCE [LARGE SCALE GENOMIC DNA]</scope>
    <source>
        <strain evidence="5">CIP 111030</strain>
    </source>
</reference>